<keyword evidence="11 12" id="KW-0998">Cell outer membrane</keyword>
<evidence type="ECO:0000256" key="4">
    <source>
        <dbReference type="ARBA" id="ARBA00022496"/>
    </source>
</evidence>
<feature type="domain" description="TonB-dependent receptor plug" evidence="17">
    <location>
        <begin position="246"/>
        <end position="360"/>
    </location>
</feature>
<dbReference type="Pfam" id="PF07660">
    <property type="entry name" value="STN"/>
    <property type="match status" value="1"/>
</dbReference>
<dbReference type="InterPro" id="IPR000531">
    <property type="entry name" value="Beta-barrel_TonB"/>
</dbReference>
<keyword evidence="9 12" id="KW-0472">Membrane</keyword>
<dbReference type="Pfam" id="PF13715">
    <property type="entry name" value="CarbopepD_reg_2"/>
    <property type="match status" value="1"/>
</dbReference>
<evidence type="ECO:0000313" key="19">
    <source>
        <dbReference type="Proteomes" id="UP000005938"/>
    </source>
</evidence>
<keyword evidence="6" id="KW-0732">Signal</keyword>
<reference evidence="18 19" key="1">
    <citation type="journal article" date="2012" name="J. Bacteriol.">
        <title>Genome Sequence of the Halotolerant Bacterium Imtechella halotolerans K1T.</title>
        <authorList>
            <person name="Kumar S."/>
            <person name="Vikram S."/>
            <person name="Subramanian S."/>
            <person name="Raghava G.P."/>
            <person name="Pinnaka A.K."/>
        </authorList>
    </citation>
    <scope>NUCLEOTIDE SEQUENCE [LARGE SCALE GENOMIC DNA]</scope>
    <source>
        <strain evidence="18 19">K1</strain>
    </source>
</reference>
<dbReference type="SUPFAM" id="SSF49464">
    <property type="entry name" value="Carboxypeptidase regulatory domain-like"/>
    <property type="match status" value="1"/>
</dbReference>
<evidence type="ECO:0000259" key="17">
    <source>
        <dbReference type="Pfam" id="PF07715"/>
    </source>
</evidence>
<dbReference type="InterPro" id="IPR023997">
    <property type="entry name" value="TonB-dep_OMP_SusC/RagA_CS"/>
</dbReference>
<dbReference type="InterPro" id="IPR039426">
    <property type="entry name" value="TonB-dep_rcpt-like"/>
</dbReference>
<dbReference type="SUPFAM" id="SSF56935">
    <property type="entry name" value="Porins"/>
    <property type="match status" value="1"/>
</dbReference>
<dbReference type="Proteomes" id="UP000005938">
    <property type="component" value="Unassembled WGS sequence"/>
</dbReference>
<dbReference type="PANTHER" id="PTHR30069">
    <property type="entry name" value="TONB-DEPENDENT OUTER MEMBRANE RECEPTOR"/>
    <property type="match status" value="1"/>
</dbReference>
<dbReference type="AlphaFoldDB" id="I0WJ37"/>
<keyword evidence="5 12" id="KW-0812">Transmembrane</keyword>
<dbReference type="PATRIC" id="fig|946077.3.peg.47"/>
<protein>
    <submittedName>
        <fullName evidence="18">TonB-dependent receptor plug</fullName>
    </submittedName>
</protein>
<dbReference type="Gene3D" id="2.60.40.1120">
    <property type="entry name" value="Carboxypeptidase-like, regulatory domain"/>
    <property type="match status" value="1"/>
</dbReference>
<evidence type="ECO:0000256" key="9">
    <source>
        <dbReference type="ARBA" id="ARBA00023136"/>
    </source>
</evidence>
<evidence type="ECO:0000256" key="1">
    <source>
        <dbReference type="ARBA" id="ARBA00004571"/>
    </source>
</evidence>
<dbReference type="Gene3D" id="3.55.50.30">
    <property type="match status" value="1"/>
</dbReference>
<dbReference type="InterPro" id="IPR008969">
    <property type="entry name" value="CarboxyPept-like_regulatory"/>
</dbReference>
<keyword evidence="2 12" id="KW-0813">Transport</keyword>
<organism evidence="18 19">
    <name type="scientific">Imtechella halotolerans K1</name>
    <dbReference type="NCBI Taxonomy" id="946077"/>
    <lineage>
        <taxon>Bacteria</taxon>
        <taxon>Pseudomonadati</taxon>
        <taxon>Bacteroidota</taxon>
        <taxon>Flavobacteriia</taxon>
        <taxon>Flavobacteriales</taxon>
        <taxon>Flavobacteriaceae</taxon>
        <taxon>Imtechella</taxon>
    </lineage>
</organism>
<keyword evidence="14" id="KW-1133">Transmembrane helix</keyword>
<dbReference type="InterPro" id="IPR012910">
    <property type="entry name" value="Plug_dom"/>
</dbReference>
<dbReference type="InterPro" id="IPR023996">
    <property type="entry name" value="TonB-dep_OMP_SusC/RagA"/>
</dbReference>
<dbReference type="NCBIfam" id="TIGR04057">
    <property type="entry name" value="SusC_RagA_signa"/>
    <property type="match status" value="1"/>
</dbReference>
<sequence>MKKKRNNAWHATRVHCFTNQLTRIMRIYSVLMFLTIAKISATSFSGYSQEITIHKTDTPLKEVLQSLEIQTDFTFFYNNKFVDDQVKVSLNVENVSIEHVLNTLLKRTFIKYRIINKNIVLFTEDDAATLAKEMDGQLADSKVQVIEQDKIQVKGTVYDSDGMPLPGVNILVQGTGSGTQTDFDGNYSISVSLGEVLVFSYIGMKSATKKVTPETKTINITLATDTNVLNEVIVVAYDKQSKTSYTGSAVDIDISKVKETPMASFQESLQGNVAGVQMVTQSGQPGAAPDVRIRGIGSINAGSEPLYVIDGIPVVAGNISQIATSSNTIAGINSKDIATITVLKDASATAIYGSRGANGVILITTKKGKTGKTRFDFSSQYGISSMILPDRNKPLNTAELSELLIESRVNIGDSQADAEAYIYSRINEEINTDWVDVISRDAQYSQYNLSASGGDDKTNFYASLGLFDQEAVIIGVDYKKLNAKVNLSHKATDKLKIDIGLAANHQKLHTNNDAGDANNPVRAMFRVVPWESVYNADGSYNTNILLTYNPVGLVKENIRESKLYGIIGNLGLTYDFNDNLSFETKGNIDFNLADEFQYDNPYFGAGRNDGGRGRAYNNKIINYNITNLLKYKWQVNDSNRFNFMIGQEAQKIERSSVFAYASNYGAPGLTSLENASVYREASSSITASALASYFFNVNYALKERYFFNVTARRDGSSRFGQEVRYANFGSVGLAWNVSSESFLKNADFIKKLKFRTSYGINGNQEIGDFASRGLYETGEDYNGEPGYIYAQQSNPRLTWEKNKPFNVGVDFNLFNRISGTVEYYSRQTTDLLFRVPISSTNGLTSYLANIGEMKNHGWELALNTVNVENPEGFGWTTDINFTTNTNEITKLQNDEPIISGQYIREVGDDFYMFYMPGYAGVNPDNGEALWYKDASKTETTNRYSEARPFKQGSALPKFYAGLTNTFTYKNIGFSFMWYLNYGNKVYDFWGRFTGSDGSARLNDRGNMARRVYDNRWQQPGDITDIPKMVWGNTQSGSSSQHSTRFLYDGTYLRLRDVTLSYSLPESVIEKLNVSNLRFYVKAANMLTWTKDKNIEVDPEVGIDGQSNLRIPMSKQLLLGVDFSF</sequence>
<dbReference type="Gene3D" id="2.40.170.20">
    <property type="entry name" value="TonB-dependent receptor, beta-barrel domain"/>
    <property type="match status" value="1"/>
</dbReference>
<accession>I0WJ37</accession>
<keyword evidence="19" id="KW-1185">Reference proteome</keyword>
<comment type="subcellular location">
    <subcellularLocation>
        <location evidence="1 12">Cell outer membrane</location>
        <topology evidence="1 12">Multi-pass membrane protein</topology>
    </subcellularLocation>
</comment>
<evidence type="ECO:0000256" key="2">
    <source>
        <dbReference type="ARBA" id="ARBA00022448"/>
    </source>
</evidence>
<evidence type="ECO:0000256" key="5">
    <source>
        <dbReference type="ARBA" id="ARBA00022692"/>
    </source>
</evidence>
<dbReference type="InterPro" id="IPR037066">
    <property type="entry name" value="Plug_dom_sf"/>
</dbReference>
<dbReference type="Pfam" id="PF07715">
    <property type="entry name" value="Plug"/>
    <property type="match status" value="1"/>
</dbReference>
<gene>
    <name evidence="18" type="ORF">W5A_00230</name>
</gene>
<dbReference type="PROSITE" id="PS52016">
    <property type="entry name" value="TONB_DEPENDENT_REC_3"/>
    <property type="match status" value="1"/>
</dbReference>
<feature type="domain" description="Secretin/TonB short N-terminal" evidence="16">
    <location>
        <begin position="73"/>
        <end position="122"/>
    </location>
</feature>
<evidence type="ECO:0000256" key="10">
    <source>
        <dbReference type="ARBA" id="ARBA00023170"/>
    </source>
</evidence>
<keyword evidence="7" id="KW-0408">Iron</keyword>
<keyword evidence="10 18" id="KW-0675">Receptor</keyword>
<evidence type="ECO:0000259" key="15">
    <source>
        <dbReference type="Pfam" id="PF00593"/>
    </source>
</evidence>
<feature type="transmembrane region" description="Helical" evidence="14">
    <location>
        <begin position="27"/>
        <end position="47"/>
    </location>
</feature>
<comment type="similarity">
    <text evidence="12 13">Belongs to the TonB-dependent receptor family.</text>
</comment>
<evidence type="ECO:0000313" key="18">
    <source>
        <dbReference type="EMBL" id="EID76403.1"/>
    </source>
</evidence>
<evidence type="ECO:0000256" key="3">
    <source>
        <dbReference type="ARBA" id="ARBA00022452"/>
    </source>
</evidence>
<keyword evidence="8 13" id="KW-0798">TonB box</keyword>
<dbReference type="NCBIfam" id="TIGR04056">
    <property type="entry name" value="OMP_RagA_SusC"/>
    <property type="match status" value="1"/>
</dbReference>
<dbReference type="Gene3D" id="2.170.130.10">
    <property type="entry name" value="TonB-dependent receptor, plug domain"/>
    <property type="match status" value="1"/>
</dbReference>
<evidence type="ECO:0000256" key="7">
    <source>
        <dbReference type="ARBA" id="ARBA00023004"/>
    </source>
</evidence>
<evidence type="ECO:0000256" key="11">
    <source>
        <dbReference type="ARBA" id="ARBA00023237"/>
    </source>
</evidence>
<feature type="domain" description="TonB-dependent receptor-like beta-barrel" evidence="15">
    <location>
        <begin position="565"/>
        <end position="1076"/>
    </location>
</feature>
<dbReference type="GO" id="GO:0015344">
    <property type="term" value="F:siderophore uptake transmembrane transporter activity"/>
    <property type="evidence" value="ECO:0007669"/>
    <property type="project" value="TreeGrafter"/>
</dbReference>
<dbReference type="InterPro" id="IPR011662">
    <property type="entry name" value="Secretin/TonB_short_N"/>
</dbReference>
<name>I0WJ37_9FLAO</name>
<dbReference type="GO" id="GO:0044718">
    <property type="term" value="P:siderophore transmembrane transport"/>
    <property type="evidence" value="ECO:0007669"/>
    <property type="project" value="TreeGrafter"/>
</dbReference>
<evidence type="ECO:0000256" key="14">
    <source>
        <dbReference type="SAM" id="Phobius"/>
    </source>
</evidence>
<keyword evidence="4" id="KW-0406">Ion transport</keyword>
<evidence type="ECO:0000256" key="6">
    <source>
        <dbReference type="ARBA" id="ARBA00022729"/>
    </source>
</evidence>
<dbReference type="InterPro" id="IPR036942">
    <property type="entry name" value="Beta-barrel_TonB_sf"/>
</dbReference>
<evidence type="ECO:0000256" key="13">
    <source>
        <dbReference type="RuleBase" id="RU003357"/>
    </source>
</evidence>
<dbReference type="STRING" id="946077.W5A_00230"/>
<evidence type="ECO:0000256" key="12">
    <source>
        <dbReference type="PROSITE-ProRule" id="PRU01360"/>
    </source>
</evidence>
<dbReference type="EMBL" id="AJJU01000002">
    <property type="protein sequence ID" value="EID76403.1"/>
    <property type="molecule type" value="Genomic_DNA"/>
</dbReference>
<dbReference type="PANTHER" id="PTHR30069:SF29">
    <property type="entry name" value="HEMOGLOBIN AND HEMOGLOBIN-HAPTOGLOBIN-BINDING PROTEIN 1-RELATED"/>
    <property type="match status" value="1"/>
</dbReference>
<comment type="caution">
    <text evidence="18">The sequence shown here is derived from an EMBL/GenBank/DDBJ whole genome shotgun (WGS) entry which is preliminary data.</text>
</comment>
<keyword evidence="4" id="KW-0410">Iron transport</keyword>
<proteinExistence type="inferred from homology"/>
<dbReference type="GO" id="GO:0009279">
    <property type="term" value="C:cell outer membrane"/>
    <property type="evidence" value="ECO:0007669"/>
    <property type="project" value="UniProtKB-SubCell"/>
</dbReference>
<evidence type="ECO:0000259" key="16">
    <source>
        <dbReference type="Pfam" id="PF07660"/>
    </source>
</evidence>
<keyword evidence="3 12" id="KW-1134">Transmembrane beta strand</keyword>
<dbReference type="RefSeq" id="WP_008236172.1">
    <property type="nucleotide sequence ID" value="NZ_AJJU01000002.1"/>
</dbReference>
<evidence type="ECO:0000256" key="8">
    <source>
        <dbReference type="ARBA" id="ARBA00023077"/>
    </source>
</evidence>
<dbReference type="Pfam" id="PF00593">
    <property type="entry name" value="TonB_dep_Rec_b-barrel"/>
    <property type="match status" value="1"/>
</dbReference>
<dbReference type="eggNOG" id="COG4771">
    <property type="taxonomic scope" value="Bacteria"/>
</dbReference>